<dbReference type="AlphaFoldDB" id="A0A8H9C305"/>
<dbReference type="KEGG" id="mind:mvi_11280"/>
<evidence type="ECO:0000313" key="2">
    <source>
        <dbReference type="EMBL" id="BCM82667.1"/>
    </source>
</evidence>
<gene>
    <name evidence="2" type="ORF">mvi_11280</name>
</gene>
<dbReference type="EMBL" id="AP024145">
    <property type="protein sequence ID" value="BCM82667.1"/>
    <property type="molecule type" value="Genomic_DNA"/>
</dbReference>
<evidence type="ECO:0000313" key="3">
    <source>
        <dbReference type="Proteomes" id="UP000663508"/>
    </source>
</evidence>
<sequence>MEAMPTHATTAPPTLDPLEDARDLQASIAALRLLLKAQSRQFEAIERRLSPPGTPAETGAHRLRALKARQA</sequence>
<organism evidence="2 3">
    <name type="scientific">Methylobacterium indicum</name>
    <dbReference type="NCBI Taxonomy" id="1775910"/>
    <lineage>
        <taxon>Bacteria</taxon>
        <taxon>Pseudomonadati</taxon>
        <taxon>Pseudomonadota</taxon>
        <taxon>Alphaproteobacteria</taxon>
        <taxon>Hyphomicrobiales</taxon>
        <taxon>Methylobacteriaceae</taxon>
        <taxon>Methylobacterium</taxon>
    </lineage>
</organism>
<keyword evidence="1" id="KW-0175">Coiled coil</keyword>
<name>A0A8H9C305_9HYPH</name>
<evidence type="ECO:0000256" key="1">
    <source>
        <dbReference type="SAM" id="Coils"/>
    </source>
</evidence>
<protein>
    <submittedName>
        <fullName evidence="2">Uncharacterized protein</fullName>
    </submittedName>
</protein>
<feature type="coiled-coil region" evidence="1">
    <location>
        <begin position="21"/>
        <end position="48"/>
    </location>
</feature>
<proteinExistence type="predicted"/>
<dbReference type="Proteomes" id="UP000663508">
    <property type="component" value="Chromosome"/>
</dbReference>
<reference evidence="2" key="1">
    <citation type="submission" date="2020-11" db="EMBL/GenBank/DDBJ databases">
        <title>Complete genome sequence of a novel pathogenic Methylobacterium strain isolated from rice in Vietnam.</title>
        <authorList>
            <person name="Lai K."/>
            <person name="Okazaki S."/>
            <person name="Higashi K."/>
            <person name="Mori H."/>
            <person name="Toyoda A."/>
            <person name="Kurokawa K."/>
        </authorList>
    </citation>
    <scope>NUCLEOTIDE SEQUENCE</scope>
    <source>
        <strain evidence="2">VL1</strain>
    </source>
</reference>
<accession>A0A8H9C305</accession>